<dbReference type="OMA" id="MPTSRMR"/>
<protein>
    <recommendedName>
        <fullName evidence="3">PaREP1 domain containing protein</fullName>
    </recommendedName>
</protein>
<reference evidence="1 2" key="1">
    <citation type="journal article" date="2020" name="Nat. Commun.">
        <title>The structures of two archaeal type IV pili illuminate evolutionary relationships.</title>
        <authorList>
            <person name="Wang F."/>
            <person name="Baquero D.P."/>
            <person name="Su Z."/>
            <person name="Beltran L.C."/>
            <person name="Prangishvili D."/>
            <person name="Krupovic M."/>
            <person name="Egelman E.H."/>
        </authorList>
    </citation>
    <scope>NUCLEOTIDE SEQUENCE [LARGE SCALE GENOMIC DNA]</scope>
    <source>
        <strain evidence="1 2">2GA</strain>
    </source>
</reference>
<keyword evidence="2" id="KW-1185">Reference proteome</keyword>
<dbReference type="InterPro" id="IPR010268">
    <property type="entry name" value="PaREP1"/>
</dbReference>
<dbReference type="Pfam" id="PF05942">
    <property type="entry name" value="PaREP1"/>
    <property type="match status" value="1"/>
</dbReference>
<sequence length="162" mass="18314">MLVLSKPWIDLEKYRRDRLKEALYEAELAEEFLKNGLLRNAAWKAFQAVKAYLAAVAAGHREKILEAFPGKRRLGPDKAVARGDWIIAVMPTSRMRTVAALVGDKELRLAVEIALNLHEFQYNGLDQDAEVSRYSSEDEVRRDVEEVVAYVKKSASSQLPSP</sequence>
<evidence type="ECO:0000313" key="1">
    <source>
        <dbReference type="EMBL" id="NYR14394.1"/>
    </source>
</evidence>
<dbReference type="GeneID" id="5055613"/>
<name>A0A7L4P6P8_9CREN</name>
<gene>
    <name evidence="1" type="ORF">HC235_00085</name>
</gene>
<proteinExistence type="predicted"/>
<evidence type="ECO:0000313" key="2">
    <source>
        <dbReference type="Proteomes" id="UP000554766"/>
    </source>
</evidence>
<organism evidence="1 2">
    <name type="scientific">Pyrobaculum arsenaticum</name>
    <dbReference type="NCBI Taxonomy" id="121277"/>
    <lineage>
        <taxon>Archaea</taxon>
        <taxon>Thermoproteota</taxon>
        <taxon>Thermoprotei</taxon>
        <taxon>Thermoproteales</taxon>
        <taxon>Thermoproteaceae</taxon>
        <taxon>Pyrobaculum</taxon>
    </lineage>
</organism>
<dbReference type="EMBL" id="JAAVJF010000001">
    <property type="protein sequence ID" value="NYR14394.1"/>
    <property type="molecule type" value="Genomic_DNA"/>
</dbReference>
<dbReference type="Proteomes" id="UP000554766">
    <property type="component" value="Unassembled WGS sequence"/>
</dbReference>
<evidence type="ECO:0008006" key="3">
    <source>
        <dbReference type="Google" id="ProtNLM"/>
    </source>
</evidence>
<comment type="caution">
    <text evidence="1">The sequence shown here is derived from an EMBL/GenBank/DDBJ whole genome shotgun (WGS) entry which is preliminary data.</text>
</comment>
<dbReference type="RefSeq" id="WP_011900580.1">
    <property type="nucleotide sequence ID" value="NZ_JAAVJF010000001.1"/>
</dbReference>
<accession>A0A7L4P6P8</accession>
<dbReference type="AlphaFoldDB" id="A0A7L4P6P8"/>